<evidence type="ECO:0000256" key="3">
    <source>
        <dbReference type="SAM" id="MobiDB-lite"/>
    </source>
</evidence>
<dbReference type="PRINTS" id="PR00081">
    <property type="entry name" value="GDHRDH"/>
</dbReference>
<protein>
    <recommendedName>
        <fullName evidence="4">Ketoreductase domain-containing protein</fullName>
    </recommendedName>
</protein>
<dbReference type="InterPro" id="IPR020904">
    <property type="entry name" value="Sc_DH/Rdtase_CS"/>
</dbReference>
<evidence type="ECO:0000256" key="1">
    <source>
        <dbReference type="ARBA" id="ARBA00006484"/>
    </source>
</evidence>
<dbReference type="GO" id="GO:0016491">
    <property type="term" value="F:oxidoreductase activity"/>
    <property type="evidence" value="ECO:0007669"/>
    <property type="project" value="UniProtKB-KW"/>
</dbReference>
<dbReference type="InterPro" id="IPR036291">
    <property type="entry name" value="NAD(P)-bd_dom_sf"/>
</dbReference>
<keyword evidence="6" id="KW-1185">Reference proteome</keyword>
<evidence type="ECO:0000259" key="4">
    <source>
        <dbReference type="SMART" id="SM00822"/>
    </source>
</evidence>
<dbReference type="eggNOG" id="KOG0725">
    <property type="taxonomic scope" value="Eukaryota"/>
</dbReference>
<dbReference type="Pfam" id="PF13561">
    <property type="entry name" value="adh_short_C2"/>
    <property type="match status" value="6"/>
</dbReference>
<dbReference type="SMART" id="SM00822">
    <property type="entry name" value="PKS_KR"/>
    <property type="match status" value="1"/>
</dbReference>
<dbReference type="PANTHER" id="PTHR43180">
    <property type="entry name" value="3-OXOACYL-(ACYL-CARRIER-PROTEIN) REDUCTASE (AFU_ORTHOLOGUE AFUA_6G11210)"/>
    <property type="match status" value="1"/>
</dbReference>
<evidence type="ECO:0000313" key="5">
    <source>
        <dbReference type="EnsemblPlants" id="OBART07G25470.1"/>
    </source>
</evidence>
<proteinExistence type="inferred from homology"/>
<dbReference type="PaxDb" id="65489-OBART07G25470.1"/>
<evidence type="ECO:0000313" key="6">
    <source>
        <dbReference type="Proteomes" id="UP000026960"/>
    </source>
</evidence>
<dbReference type="Pfam" id="PF00106">
    <property type="entry name" value="adh_short"/>
    <property type="match status" value="2"/>
</dbReference>
<comment type="similarity">
    <text evidence="1">Belongs to the short-chain dehydrogenases/reductases (SDR) family.</text>
</comment>
<name>A0A0D3GUN3_9ORYZ</name>
<evidence type="ECO:0000256" key="2">
    <source>
        <dbReference type="ARBA" id="ARBA00023002"/>
    </source>
</evidence>
<dbReference type="InterPro" id="IPR002347">
    <property type="entry name" value="SDR_fam"/>
</dbReference>
<dbReference type="FunFam" id="3.40.50.720:FF:000084">
    <property type="entry name" value="Short-chain dehydrogenase reductase"/>
    <property type="match status" value="4"/>
</dbReference>
<accession>A0A0D3GUN3</accession>
<organism evidence="5">
    <name type="scientific">Oryza barthii</name>
    <dbReference type="NCBI Taxonomy" id="65489"/>
    <lineage>
        <taxon>Eukaryota</taxon>
        <taxon>Viridiplantae</taxon>
        <taxon>Streptophyta</taxon>
        <taxon>Embryophyta</taxon>
        <taxon>Tracheophyta</taxon>
        <taxon>Spermatophyta</taxon>
        <taxon>Magnoliopsida</taxon>
        <taxon>Liliopsida</taxon>
        <taxon>Poales</taxon>
        <taxon>Poaceae</taxon>
        <taxon>BOP clade</taxon>
        <taxon>Oryzoideae</taxon>
        <taxon>Oryzeae</taxon>
        <taxon>Oryzinae</taxon>
        <taxon>Oryza</taxon>
    </lineage>
</organism>
<dbReference type="NCBIfam" id="NF005559">
    <property type="entry name" value="PRK07231.1"/>
    <property type="match status" value="1"/>
</dbReference>
<dbReference type="SUPFAM" id="SSF51735">
    <property type="entry name" value="NAD(P)-binding Rossmann-fold domains"/>
    <property type="match status" value="7"/>
</dbReference>
<dbReference type="STRING" id="65489.A0A0D3GUN3"/>
<dbReference type="PROSITE" id="PS00061">
    <property type="entry name" value="ADH_SHORT"/>
    <property type="match status" value="1"/>
</dbReference>
<sequence length="1674" mass="175480">MTEIFPGRSEEEEELKQIAAGDDDVVMAPEHIATAAVYLASDEAMYVTGHNLVVDGGCTDDVQINGAAHSQTNRVLGRTTTTPAFFSRFSTASSSSQKLAGKVAVITGGASGIGKATAAEFIKNGAKVIIADVQDDLGRSVAAELGRDAAYTRCDVADEAQVAAAVDLAVERHGHLDVLFNNAGVSGTVRRQDDLASMDLAGFDRVMAVNARAVLAGIKHAARVMAPRRSGCVLCTASAAGVLSVPSIPVYAISKATAIAIVRATAEPLARHGVRVNAISPGGVRTPLLRRTFAEMLGTSSEEELKQIMANDDVVMAPEHIAAAAVYLASDEAKYVTGHNLVVDGGHSAYKAADMRMPMHRILSRGRRTPAASSSSVTAFATASDSQRLAGKVAVITGGASGIGRATAEEFVRNGAKVILADVQDDLGHAVAAELGADAASYARCDVTDEAQVAAAVDLAVAQQHYSVSKAAVLGLVRAVAGEMARSGVRVNAISPNYIWTPMAAVAFARWYPSRSADDHRRIVENDINEMDGVTLEAEDVARAAVFLASDEAKYVNGHNLVVDGGYTVGKVPNMPNRMFRAAQLLLRETNRALGAATSPAGFVSGFSTASNSAQRLAGKVAVITGGASGIGKATAKEFIENGAKVIMADVQDDLGHSAAAELGPDASYTRCDVSDETQVAAAIDLAVKRHGHLDILYNNAGVMGAMPQDDMASVDLANFDRMMAINARAALVGIKHAARVMSPRRSGVILCTASDTGVMPIPNIALYAVSKATTIAIVRAAAEPLSRHGLRVNAISPHGTRTAMMMHVVSQMYPGVSKDDLVKMADAAMDAGAVMEPEYVARAALYLASDEAKYINGHNLVVDGGFTLEDKTRANCHGKLAMPQEKRRSTLSTTIKRNHVEEADTVLIPARNNRRQETRGSLAGKVAVITGGASGIGKVTAKEFIKNGAKVIIADVQDELGHSAAAELGPDASYTHCDVTDEAQVAAAVDLAVRLHGHLDILYNNAGIIGAMPQDDMASVDLANFDRMMAINARAALVGIKHAARVMAPRRSGVILCTASDAGVMPIPNIAMYSVSKATTIAIVRAAAEPLSRHGLRVNAISPTGTRTPMMMHIISQMTPGRVRRLIEEDMNISAGVAIEPEYVARAAVYLASDEAKETKRVVGPRMTTMTSTSPESLIAGGFSTAASSHQRLAGKVAVITGAASGIGKATAAEFIRNGAKVIITDVNDDLGHAAAAELGPDATYARCDVADEAQVAAAVDLAVARHGRLDVMHNNAAIPGRFPQDDMASVDLADFDAMMAVNARASLAGIKHAARVMAPRRAGVILCTASAVGLGPDATYARCDVADEAQVAAAVDLAVARHGRLDVMHNNAAIPGRFPQDDMASVDLADFDAMMAVNARASLAGIKHAARVMAPRRAGVILCTASAVGVLPLPAVATHSITKATIIAIVRAAAEPLARHGLRVNAISPGAVRTPVLQGKVSVMSASSPTMSDELKQMIDVDANDMMMGPEEVAMAAVYLASDEARYVTGHNLVVDGGYTVSRPASSPRSLSPRWIMPASPRALAATVGLELDKVAVRSSTEKKAAVVMAWLGLPSRRPTPLPEPSLHRRRREEHHRGEPRLTDGQIRRFHFPLVIGTGSAPQRLATGVMDVELRLVASVGYGLLASRRRRI</sequence>
<keyword evidence="2" id="KW-0560">Oxidoreductase</keyword>
<dbReference type="Proteomes" id="UP000026960">
    <property type="component" value="Chromosome 7"/>
</dbReference>
<dbReference type="HOGENOM" id="CLU_241707_0_0_1"/>
<dbReference type="PRINTS" id="PR00080">
    <property type="entry name" value="SDRFAMILY"/>
</dbReference>
<dbReference type="EnsemblPlants" id="OBART07G25470.1">
    <property type="protein sequence ID" value="OBART07G25470.1"/>
    <property type="gene ID" value="OBART07G25470"/>
</dbReference>
<reference evidence="5" key="1">
    <citation type="journal article" date="2009" name="Rice">
        <title>De Novo Next Generation Sequencing of Plant Genomes.</title>
        <authorList>
            <person name="Rounsley S."/>
            <person name="Marri P.R."/>
            <person name="Yu Y."/>
            <person name="He R."/>
            <person name="Sisneros N."/>
            <person name="Goicoechea J.L."/>
            <person name="Lee S.J."/>
            <person name="Angelova A."/>
            <person name="Kudrna D."/>
            <person name="Luo M."/>
            <person name="Affourtit J."/>
            <person name="Desany B."/>
            <person name="Knight J."/>
            <person name="Niazi F."/>
            <person name="Egholm M."/>
            <person name="Wing R.A."/>
        </authorList>
    </citation>
    <scope>NUCLEOTIDE SEQUENCE [LARGE SCALE GENOMIC DNA]</scope>
    <source>
        <strain evidence="5">cv. IRGC 105608</strain>
    </source>
</reference>
<dbReference type="Gene3D" id="3.40.50.720">
    <property type="entry name" value="NAD(P)-binding Rossmann-like Domain"/>
    <property type="match status" value="8"/>
</dbReference>
<feature type="region of interest" description="Disordered" evidence="3">
    <location>
        <begin position="1601"/>
        <end position="1624"/>
    </location>
</feature>
<feature type="domain" description="Ketoreductase" evidence="4">
    <location>
        <begin position="102"/>
        <end position="282"/>
    </location>
</feature>
<dbReference type="InterPro" id="IPR057326">
    <property type="entry name" value="KR_dom"/>
</dbReference>
<dbReference type="Gramene" id="OBART07G25470.1">
    <property type="protein sequence ID" value="OBART07G25470.1"/>
    <property type="gene ID" value="OBART07G25470"/>
</dbReference>
<dbReference type="PANTHER" id="PTHR43180:SF47">
    <property type="entry name" value="OS07G0664000 PROTEIN"/>
    <property type="match status" value="1"/>
</dbReference>
<reference evidence="5" key="2">
    <citation type="submission" date="2015-03" db="UniProtKB">
        <authorList>
            <consortium name="EnsemblPlants"/>
        </authorList>
    </citation>
    <scope>IDENTIFICATION</scope>
</reference>